<dbReference type="GO" id="GO:0000981">
    <property type="term" value="F:DNA-binding transcription factor activity, RNA polymerase II-specific"/>
    <property type="evidence" value="ECO:0007669"/>
    <property type="project" value="TreeGrafter"/>
</dbReference>
<dbReference type="InterPro" id="IPR052400">
    <property type="entry name" value="Zn2-C6_fungal_TF"/>
</dbReference>
<sequence>MKLNLNVFVYAPNLFYAFYVRNPNNEAQGCCIRHQVDCLYDRANRCEASRPDISKILDPAPRQIRTTAAQAAARSDVHTEELMPVMATESRDRRYLELQLLHMWTTEVCQTLPGSYDPQNLKIWSSDVPKLALDYEPLLTAIFSYSLLYMVFSNSQVSITEDELFEYRAEYFEATLRHHRKALGSMDHRTANAAGFTSIILIFDAFAALRERWIQSMRPNMPYKPPTEWLQMCRGVRNVVALGLDMVGEDPNASLNIMARGATDFINPEIVYSEANRARFAHLLSANGDKIDDDADNEAYTNAVAYIGSIAAANEAGEVPLKVARRLTIFPIILHSRFLALLDMLSPRAMVILAHYFALVYTLDGLWWVGNCPEKEIEAIMANLSSEWHGMMEWPLQVLRNRGQPSVMGSNKE</sequence>
<keyword evidence="1" id="KW-0238">DNA-binding</keyword>
<dbReference type="Proteomes" id="UP000266272">
    <property type="component" value="Unassembled WGS sequence"/>
</dbReference>
<dbReference type="OrthoDB" id="3546279at2759"/>
<organism evidence="1 2">
    <name type="scientific">Trichoderma arundinaceum</name>
    <dbReference type="NCBI Taxonomy" id="490622"/>
    <lineage>
        <taxon>Eukaryota</taxon>
        <taxon>Fungi</taxon>
        <taxon>Dikarya</taxon>
        <taxon>Ascomycota</taxon>
        <taxon>Pezizomycotina</taxon>
        <taxon>Sordariomycetes</taxon>
        <taxon>Hypocreomycetidae</taxon>
        <taxon>Hypocreales</taxon>
        <taxon>Hypocreaceae</taxon>
        <taxon>Trichoderma</taxon>
    </lineage>
</organism>
<dbReference type="EMBL" id="PXOA01000148">
    <property type="protein sequence ID" value="RFU79621.1"/>
    <property type="molecule type" value="Genomic_DNA"/>
</dbReference>
<dbReference type="PANTHER" id="PTHR47657">
    <property type="entry name" value="STEROL REGULATORY ELEMENT-BINDING PROTEIN ECM22"/>
    <property type="match status" value="1"/>
</dbReference>
<comment type="caution">
    <text evidence="1">The sequence shown here is derived from an EMBL/GenBank/DDBJ whole genome shotgun (WGS) entry which is preliminary data.</text>
</comment>
<accession>A0A395NVW3</accession>
<reference evidence="1 2" key="1">
    <citation type="journal article" date="2018" name="PLoS Pathog.">
        <title>Evolution of structural diversity of trichothecenes, a family of toxins produced by plant pathogenic and entomopathogenic fungi.</title>
        <authorList>
            <person name="Proctor R.H."/>
            <person name="McCormick S.P."/>
            <person name="Kim H.S."/>
            <person name="Cardoza R.E."/>
            <person name="Stanley A.M."/>
            <person name="Lindo L."/>
            <person name="Kelly A."/>
            <person name="Brown D.W."/>
            <person name="Lee T."/>
            <person name="Vaughan M.M."/>
            <person name="Alexander N.J."/>
            <person name="Busman M."/>
            <person name="Gutierrez S."/>
        </authorList>
    </citation>
    <scope>NUCLEOTIDE SEQUENCE [LARGE SCALE GENOMIC DNA]</scope>
    <source>
        <strain evidence="1 2">IBT 40837</strain>
    </source>
</reference>
<evidence type="ECO:0000313" key="2">
    <source>
        <dbReference type="Proteomes" id="UP000266272"/>
    </source>
</evidence>
<dbReference type="AlphaFoldDB" id="A0A395NVW3"/>
<evidence type="ECO:0000313" key="1">
    <source>
        <dbReference type="EMBL" id="RFU79621.1"/>
    </source>
</evidence>
<keyword evidence="2" id="KW-1185">Reference proteome</keyword>
<proteinExistence type="predicted"/>
<name>A0A395NVW3_TRIAR</name>
<dbReference type="STRING" id="490622.A0A395NVW3"/>
<gene>
    <name evidence="1" type="ORF">TARUN_2594</name>
</gene>
<dbReference type="PANTHER" id="PTHR47657:SF14">
    <property type="entry name" value="ZN(2)-C6 FUNGAL-TYPE DOMAIN-CONTAINING PROTEIN"/>
    <property type="match status" value="1"/>
</dbReference>
<dbReference type="GO" id="GO:0003677">
    <property type="term" value="F:DNA binding"/>
    <property type="evidence" value="ECO:0007669"/>
    <property type="project" value="UniProtKB-KW"/>
</dbReference>
<protein>
    <submittedName>
        <fullName evidence="1">Zn2-c6 fungal-type dna-binding domain-containing</fullName>
    </submittedName>
</protein>